<accession>A0A2P2KCU4</accession>
<protein>
    <submittedName>
        <fullName evidence="1">Uncharacterized protein MANES_06G040600</fullName>
    </submittedName>
</protein>
<proteinExistence type="predicted"/>
<reference evidence="1" key="1">
    <citation type="submission" date="2018-02" db="EMBL/GenBank/DDBJ databases">
        <title>Rhizophora mucronata_Transcriptome.</title>
        <authorList>
            <person name="Meera S.P."/>
            <person name="Sreeshan A."/>
            <person name="Augustine A."/>
        </authorList>
    </citation>
    <scope>NUCLEOTIDE SEQUENCE</scope>
    <source>
        <tissue evidence="1">Leaf</tissue>
    </source>
</reference>
<dbReference type="EMBL" id="GGEC01023034">
    <property type="protein sequence ID" value="MBX03518.1"/>
    <property type="molecule type" value="Transcribed_RNA"/>
</dbReference>
<sequence length="70" mass="8085">MNTFPSIHALQLHLPSSLQSSHLNEYLHPSLMILSEVPVDHCFLDLHLNSRIHYLYADIKKNSKMSLDET</sequence>
<evidence type="ECO:0000313" key="1">
    <source>
        <dbReference type="EMBL" id="MBX03519.1"/>
    </source>
</evidence>
<name>A0A2P2KCU4_RHIMU</name>
<dbReference type="AlphaFoldDB" id="A0A2P2KCU4"/>
<dbReference type="EMBL" id="GGEC01023035">
    <property type="protein sequence ID" value="MBX03519.1"/>
    <property type="molecule type" value="Transcribed_RNA"/>
</dbReference>
<organism evidence="1">
    <name type="scientific">Rhizophora mucronata</name>
    <name type="common">Asiatic mangrove</name>
    <dbReference type="NCBI Taxonomy" id="61149"/>
    <lineage>
        <taxon>Eukaryota</taxon>
        <taxon>Viridiplantae</taxon>
        <taxon>Streptophyta</taxon>
        <taxon>Embryophyta</taxon>
        <taxon>Tracheophyta</taxon>
        <taxon>Spermatophyta</taxon>
        <taxon>Magnoliopsida</taxon>
        <taxon>eudicotyledons</taxon>
        <taxon>Gunneridae</taxon>
        <taxon>Pentapetalae</taxon>
        <taxon>rosids</taxon>
        <taxon>fabids</taxon>
        <taxon>Malpighiales</taxon>
        <taxon>Rhizophoraceae</taxon>
        <taxon>Rhizophora</taxon>
    </lineage>
</organism>